<gene>
    <name evidence="2" type="ORF">PMAA_024630</name>
</gene>
<dbReference type="Proteomes" id="UP000001294">
    <property type="component" value="Unassembled WGS sequence"/>
</dbReference>
<organism evidence="2 3">
    <name type="scientific">Talaromyces marneffei (strain ATCC 18224 / CBS 334.59 / QM 7333)</name>
    <name type="common">Penicillium marneffei</name>
    <dbReference type="NCBI Taxonomy" id="441960"/>
    <lineage>
        <taxon>Eukaryota</taxon>
        <taxon>Fungi</taxon>
        <taxon>Dikarya</taxon>
        <taxon>Ascomycota</taxon>
        <taxon>Pezizomycotina</taxon>
        <taxon>Eurotiomycetes</taxon>
        <taxon>Eurotiomycetidae</taxon>
        <taxon>Eurotiales</taxon>
        <taxon>Trichocomaceae</taxon>
        <taxon>Talaromyces</taxon>
        <taxon>Talaromyces sect. Talaromyces</taxon>
    </lineage>
</organism>
<feature type="coiled-coil region" evidence="1">
    <location>
        <begin position="105"/>
        <end position="154"/>
    </location>
</feature>
<sequence length="270" mass="30851">MASDICVSTETKQSLQRHEELTTSSVSIPPTNSGLPTGRCMFIKLHQALTDQRCSCESYRQKQTVPGAYCDCGHQVSYHLYAQCFADVVIPAQSSFKMPPRPPPKQSTTDQIKALEKQLQTLETRHTLEAAHWRQCLLQERHAHQETLKQLQQHISTFSQFMNAMSQLNVQRKFSEVEDRLENLMDCQQRLFDKVVSVEDFGMMLEDRVVEVESHVERDVELVPRSNQNRKNDASEGGSCGCYLRGVKREVGSDDEIEPVSSNYKVARRE</sequence>
<dbReference type="VEuPathDB" id="FungiDB:PMAA_024630"/>
<evidence type="ECO:0000313" key="2">
    <source>
        <dbReference type="EMBL" id="EEA27592.1"/>
    </source>
</evidence>
<dbReference type="AlphaFoldDB" id="B6Q6G6"/>
<dbReference type="EMBL" id="DS995899">
    <property type="protein sequence ID" value="EEA27592.1"/>
    <property type="molecule type" value="Genomic_DNA"/>
</dbReference>
<evidence type="ECO:0000313" key="3">
    <source>
        <dbReference type="Proteomes" id="UP000001294"/>
    </source>
</evidence>
<dbReference type="OrthoDB" id="4227429at2759"/>
<evidence type="ECO:0000256" key="1">
    <source>
        <dbReference type="SAM" id="Coils"/>
    </source>
</evidence>
<proteinExistence type="predicted"/>
<reference evidence="3" key="1">
    <citation type="journal article" date="2015" name="Genome Announc.">
        <title>Genome sequence of the AIDS-associated pathogen Penicillium marneffei (ATCC18224) and its near taxonomic relative Talaromyces stipitatus (ATCC10500).</title>
        <authorList>
            <person name="Nierman W.C."/>
            <person name="Fedorova-Abrams N.D."/>
            <person name="Andrianopoulos A."/>
        </authorList>
    </citation>
    <scope>NUCLEOTIDE SEQUENCE [LARGE SCALE GENOMIC DNA]</scope>
    <source>
        <strain evidence="3">ATCC 18224 / CBS 334.59 / QM 7333</strain>
    </source>
</reference>
<keyword evidence="1" id="KW-0175">Coiled coil</keyword>
<keyword evidence="3" id="KW-1185">Reference proteome</keyword>
<dbReference type="PhylomeDB" id="B6Q6G6"/>
<name>B6Q6G6_TALMQ</name>
<dbReference type="STRING" id="441960.B6Q6G6"/>
<dbReference type="HOGENOM" id="CLU_1030969_0_0_1"/>
<protein>
    <submittedName>
        <fullName evidence="2">Uncharacterized protein</fullName>
    </submittedName>
</protein>
<accession>B6Q6G6</accession>